<dbReference type="PROSITE" id="PS00198">
    <property type="entry name" value="4FE4S_FER_1"/>
    <property type="match status" value="2"/>
</dbReference>
<evidence type="ECO:0000259" key="4">
    <source>
        <dbReference type="PROSITE" id="PS51379"/>
    </source>
</evidence>
<dbReference type="AlphaFoldDB" id="A0A9D1V7Y8"/>
<dbReference type="InterPro" id="IPR029039">
    <property type="entry name" value="Flavoprotein-like_sf"/>
</dbReference>
<dbReference type="InterPro" id="IPR017900">
    <property type="entry name" value="4Fe4S_Fe_S_CS"/>
</dbReference>
<name>A0A9D1V7Y8_9FIRM</name>
<reference evidence="5" key="2">
    <citation type="submission" date="2021-04" db="EMBL/GenBank/DDBJ databases">
        <authorList>
            <person name="Gilroy R."/>
        </authorList>
    </citation>
    <scope>NUCLEOTIDE SEQUENCE</scope>
    <source>
        <strain evidence="5">811</strain>
    </source>
</reference>
<protein>
    <submittedName>
        <fullName evidence="5">4Fe-4S binding protein</fullName>
    </submittedName>
</protein>
<gene>
    <name evidence="5" type="ORF">H9741_03915</name>
</gene>
<dbReference type="SUPFAM" id="SSF46548">
    <property type="entry name" value="alpha-helical ferredoxin"/>
    <property type="match status" value="1"/>
</dbReference>
<keyword evidence="3" id="KW-0411">Iron-sulfur</keyword>
<reference evidence="5" key="1">
    <citation type="journal article" date="2021" name="PeerJ">
        <title>Extensive microbial diversity within the chicken gut microbiome revealed by metagenomics and culture.</title>
        <authorList>
            <person name="Gilroy R."/>
            <person name="Ravi A."/>
            <person name="Getino M."/>
            <person name="Pursley I."/>
            <person name="Horton D.L."/>
            <person name="Alikhan N.F."/>
            <person name="Baker D."/>
            <person name="Gharbi K."/>
            <person name="Hall N."/>
            <person name="Watson M."/>
            <person name="Adriaenssens E.M."/>
            <person name="Foster-Nyarko E."/>
            <person name="Jarju S."/>
            <person name="Secka A."/>
            <person name="Antonio M."/>
            <person name="Oren A."/>
            <person name="Chaudhuri R.R."/>
            <person name="La Ragione R."/>
            <person name="Hildebrand F."/>
            <person name="Pallen M.J."/>
        </authorList>
    </citation>
    <scope>NUCLEOTIDE SEQUENCE</scope>
    <source>
        <strain evidence="5">811</strain>
    </source>
</reference>
<dbReference type="GO" id="GO:0051536">
    <property type="term" value="F:iron-sulfur cluster binding"/>
    <property type="evidence" value="ECO:0007669"/>
    <property type="project" value="UniProtKB-KW"/>
</dbReference>
<accession>A0A9D1V7Y8</accession>
<dbReference type="SUPFAM" id="SSF52218">
    <property type="entry name" value="Flavoproteins"/>
    <property type="match status" value="1"/>
</dbReference>
<keyword evidence="2" id="KW-0408">Iron</keyword>
<dbReference type="Gene3D" id="3.40.50.360">
    <property type="match status" value="1"/>
</dbReference>
<feature type="domain" description="4Fe-4S ferredoxin-type" evidence="4">
    <location>
        <begin position="204"/>
        <end position="234"/>
    </location>
</feature>
<organism evidence="5 6">
    <name type="scientific">Candidatus Borkfalkia faecipullorum</name>
    <dbReference type="NCBI Taxonomy" id="2838510"/>
    <lineage>
        <taxon>Bacteria</taxon>
        <taxon>Bacillati</taxon>
        <taxon>Bacillota</taxon>
        <taxon>Clostridia</taxon>
        <taxon>Christensenellales</taxon>
        <taxon>Christensenellaceae</taxon>
        <taxon>Candidatus Borkfalkia</taxon>
    </lineage>
</organism>
<proteinExistence type="predicted"/>
<evidence type="ECO:0000313" key="6">
    <source>
        <dbReference type="Proteomes" id="UP000824204"/>
    </source>
</evidence>
<evidence type="ECO:0000313" key="5">
    <source>
        <dbReference type="EMBL" id="HIX07593.1"/>
    </source>
</evidence>
<dbReference type="InterPro" id="IPR017896">
    <property type="entry name" value="4Fe4S_Fe-S-bd"/>
</dbReference>
<keyword evidence="1" id="KW-0479">Metal-binding</keyword>
<evidence type="ECO:0000256" key="3">
    <source>
        <dbReference type="ARBA" id="ARBA00023014"/>
    </source>
</evidence>
<dbReference type="GO" id="GO:0046872">
    <property type="term" value="F:metal ion binding"/>
    <property type="evidence" value="ECO:0007669"/>
    <property type="project" value="UniProtKB-KW"/>
</dbReference>
<dbReference type="Gene3D" id="3.30.70.20">
    <property type="match status" value="1"/>
</dbReference>
<sequence>MKLVLMYFSPTHSTKKIVARIGKVFFEKLLCETKPVDLTKLAVRMCSCPFDKEDVLVFGAPVYAGRLPVCVSDYIKTLQGNGARAVAVSVYGNRDFDDALLETCDLLTERGFTVCAAGAFIGEHSYTSAVGTGRPDTDDLLAADAFAIAAYEKVASGIAVRKKIPGNFPYKPLPQAGPKAMPAVDFSKCVHCDTCISVCPVCNIAADLSDLGRCIGCAACVRFCPQSARSFKDEGIARVAKKLEETCSQRRSPKFFL</sequence>
<evidence type="ECO:0000256" key="1">
    <source>
        <dbReference type="ARBA" id="ARBA00022723"/>
    </source>
</evidence>
<evidence type="ECO:0000256" key="2">
    <source>
        <dbReference type="ARBA" id="ARBA00023004"/>
    </source>
</evidence>
<dbReference type="Pfam" id="PF00037">
    <property type="entry name" value="Fer4"/>
    <property type="match status" value="2"/>
</dbReference>
<comment type="caution">
    <text evidence="5">The sequence shown here is derived from an EMBL/GenBank/DDBJ whole genome shotgun (WGS) entry which is preliminary data.</text>
</comment>
<feature type="domain" description="4Fe-4S ferredoxin-type" evidence="4">
    <location>
        <begin position="180"/>
        <end position="201"/>
    </location>
</feature>
<dbReference type="PROSITE" id="PS51379">
    <property type="entry name" value="4FE4S_FER_2"/>
    <property type="match status" value="2"/>
</dbReference>
<dbReference type="EMBL" id="DXFX01000051">
    <property type="protein sequence ID" value="HIX07593.1"/>
    <property type="molecule type" value="Genomic_DNA"/>
</dbReference>
<dbReference type="Proteomes" id="UP000824204">
    <property type="component" value="Unassembled WGS sequence"/>
</dbReference>